<dbReference type="InterPro" id="IPR036412">
    <property type="entry name" value="HAD-like_sf"/>
</dbReference>
<dbReference type="Pfam" id="PF00702">
    <property type="entry name" value="Hydrolase"/>
    <property type="match status" value="1"/>
</dbReference>
<evidence type="ECO:0000313" key="2">
    <source>
        <dbReference type="Proteomes" id="UP000280104"/>
    </source>
</evidence>
<dbReference type="EMBL" id="LS480641">
    <property type="protein sequence ID" value="SPT16806.1"/>
    <property type="molecule type" value="Genomic_DNA"/>
</dbReference>
<name>A0A7H4LDW8_WHEAT</name>
<dbReference type="AlphaFoldDB" id="A0A7H4LDW8"/>
<dbReference type="InterPro" id="IPR023214">
    <property type="entry name" value="HAD_sf"/>
</dbReference>
<protein>
    <submittedName>
        <fullName evidence="1">Uncharacterized protein</fullName>
    </submittedName>
</protein>
<dbReference type="SUPFAM" id="SSF56784">
    <property type="entry name" value="HAD-like"/>
    <property type="match status" value="2"/>
</dbReference>
<dbReference type="InterPro" id="IPR010237">
    <property type="entry name" value="Pyr-5-nucltdase"/>
</dbReference>
<accession>A0A7H4LDW8</accession>
<sequence>MESYANGAKFDCLLFDMDDTLYPLSLGINLACRKNIQDYMLNKLQIEESLVPKMCLDLYKEYGTTMAGLKLMGYDFDYDEFHASVHGKLPYEKLKPDPVLRNLLLSMPQRKIIFTNSDEAHAATVLEKMGLEGCFEGIICFETLNQKNSGDKRVLCKPSLESMEAVVEIAKLDPKKTVSSSAMDSLVASPHRRTAKLQLQWPSLSLAAVTDETAFDLQVFFDDSPRNIASGKAAGFHTVIVGSSALVPGADVALESIHNIREALPELWEAGGDHVVDIRSAAVAETTVLA</sequence>
<dbReference type="PANTHER" id="PTHR12725">
    <property type="entry name" value="HALOACID DEHALOGENASE-LIKE HYDROLASE"/>
    <property type="match status" value="1"/>
</dbReference>
<proteinExistence type="predicted"/>
<gene>
    <name evidence="1" type="ORF">CAMPLR22A2D_LOCUS1406</name>
</gene>
<dbReference type="PANTHER" id="PTHR12725:SF119">
    <property type="entry name" value="OS07G0634400 PROTEIN"/>
    <property type="match status" value="1"/>
</dbReference>
<evidence type="ECO:0000313" key="1">
    <source>
        <dbReference type="EMBL" id="SPT16806.1"/>
    </source>
</evidence>
<dbReference type="Proteomes" id="UP000280104">
    <property type="component" value="Chromosome II"/>
</dbReference>
<reference evidence="1 2" key="1">
    <citation type="submission" date="2018-05" db="EMBL/GenBank/DDBJ databases">
        <authorList>
            <person name="Thind KAUR A."/>
        </authorList>
    </citation>
    <scope>NUCLEOTIDE SEQUENCE [LARGE SCALE GENOMIC DNA]</scope>
</reference>
<dbReference type="Gene3D" id="3.40.50.1000">
    <property type="entry name" value="HAD superfamily/HAD-like"/>
    <property type="match status" value="1"/>
</dbReference>
<organism evidence="1 2">
    <name type="scientific">Triticum aestivum</name>
    <name type="common">Wheat</name>
    <dbReference type="NCBI Taxonomy" id="4565"/>
    <lineage>
        <taxon>Eukaryota</taxon>
        <taxon>Viridiplantae</taxon>
        <taxon>Streptophyta</taxon>
        <taxon>Embryophyta</taxon>
        <taxon>Tracheophyta</taxon>
        <taxon>Spermatophyta</taxon>
        <taxon>Magnoliopsida</taxon>
        <taxon>Liliopsida</taxon>
        <taxon>Poales</taxon>
        <taxon>Poaceae</taxon>
        <taxon>BOP clade</taxon>
        <taxon>Pooideae</taxon>
        <taxon>Triticodae</taxon>
        <taxon>Triticeae</taxon>
        <taxon>Triticinae</taxon>
        <taxon>Triticum</taxon>
    </lineage>
</organism>
<dbReference type="NCBIfam" id="TIGR01993">
    <property type="entry name" value="Pyr-5-nucltdase"/>
    <property type="match status" value="1"/>
</dbReference>